<name>A0A166G785_9AGAM</name>
<feature type="region of interest" description="Disordered" evidence="1">
    <location>
        <begin position="85"/>
        <end position="199"/>
    </location>
</feature>
<feature type="compositionally biased region" description="Basic residues" evidence="1">
    <location>
        <begin position="311"/>
        <end position="321"/>
    </location>
</feature>
<feature type="compositionally biased region" description="Pro residues" evidence="1">
    <location>
        <begin position="328"/>
        <end position="339"/>
    </location>
</feature>
<evidence type="ECO:0000313" key="2">
    <source>
        <dbReference type="EMBL" id="KZT41377.1"/>
    </source>
</evidence>
<reference evidence="2 3" key="1">
    <citation type="journal article" date="2016" name="Mol. Biol. Evol.">
        <title>Comparative Genomics of Early-Diverging Mushroom-Forming Fungi Provides Insights into the Origins of Lignocellulose Decay Capabilities.</title>
        <authorList>
            <person name="Nagy L.G."/>
            <person name="Riley R."/>
            <person name="Tritt A."/>
            <person name="Adam C."/>
            <person name="Daum C."/>
            <person name="Floudas D."/>
            <person name="Sun H."/>
            <person name="Yadav J.S."/>
            <person name="Pangilinan J."/>
            <person name="Larsson K.H."/>
            <person name="Matsuura K."/>
            <person name="Barry K."/>
            <person name="Labutti K."/>
            <person name="Kuo R."/>
            <person name="Ohm R.A."/>
            <person name="Bhattacharya S.S."/>
            <person name="Shirouzu T."/>
            <person name="Yoshinaga Y."/>
            <person name="Martin F.M."/>
            <person name="Grigoriev I.V."/>
            <person name="Hibbett D.S."/>
        </authorList>
    </citation>
    <scope>NUCLEOTIDE SEQUENCE [LARGE SCALE GENOMIC DNA]</scope>
    <source>
        <strain evidence="2 3">HHB10207 ss-3</strain>
    </source>
</reference>
<protein>
    <submittedName>
        <fullName evidence="2">Uncharacterized protein</fullName>
    </submittedName>
</protein>
<dbReference type="OrthoDB" id="3231532at2759"/>
<feature type="region of interest" description="Disordered" evidence="1">
    <location>
        <begin position="211"/>
        <end position="236"/>
    </location>
</feature>
<feature type="region of interest" description="Disordered" evidence="1">
    <location>
        <begin position="291"/>
        <end position="350"/>
    </location>
</feature>
<organism evidence="2 3">
    <name type="scientific">Sistotremastrum suecicum HHB10207 ss-3</name>
    <dbReference type="NCBI Taxonomy" id="1314776"/>
    <lineage>
        <taxon>Eukaryota</taxon>
        <taxon>Fungi</taxon>
        <taxon>Dikarya</taxon>
        <taxon>Basidiomycota</taxon>
        <taxon>Agaricomycotina</taxon>
        <taxon>Agaricomycetes</taxon>
        <taxon>Sistotremastrales</taxon>
        <taxon>Sistotremastraceae</taxon>
        <taxon>Sistotremastrum</taxon>
    </lineage>
</organism>
<evidence type="ECO:0000313" key="3">
    <source>
        <dbReference type="Proteomes" id="UP000076798"/>
    </source>
</evidence>
<dbReference type="AlphaFoldDB" id="A0A166G785"/>
<gene>
    <name evidence="2" type="ORF">SISSUDRAFT_305567</name>
</gene>
<feature type="region of interest" description="Disordered" evidence="1">
    <location>
        <begin position="34"/>
        <end position="64"/>
    </location>
</feature>
<proteinExistence type="predicted"/>
<evidence type="ECO:0000256" key="1">
    <source>
        <dbReference type="SAM" id="MobiDB-lite"/>
    </source>
</evidence>
<keyword evidence="3" id="KW-1185">Reference proteome</keyword>
<accession>A0A166G785</accession>
<dbReference type="EMBL" id="KV428022">
    <property type="protein sequence ID" value="KZT41377.1"/>
    <property type="molecule type" value="Genomic_DNA"/>
</dbReference>
<feature type="compositionally biased region" description="Low complexity" evidence="1">
    <location>
        <begin position="40"/>
        <end position="49"/>
    </location>
</feature>
<feature type="compositionally biased region" description="Low complexity" evidence="1">
    <location>
        <begin position="138"/>
        <end position="152"/>
    </location>
</feature>
<sequence>MIIDFEKPPKYEELEGELWRSWSLSSTMASTDDLTLVDESSSGSGTGSTKHMHQHAPYDPYASSNPDIVDDDFYGGIRSAPVSGSKFRENLAYSPPTKPKTVRFASAPVVSRPTMQPPPLPPRRYASSTLPARSNWAALSDSSGSSSSLPMAPMSPPRPTYNRQQFSPQRRDQHLPPSSRFTERSAPRPVFVQPPEYQPSSRVPKIFQAQAQVAPSTPDNVDWLDATSPFGRSHHHASPYDVVQQARLDAELPPLPRIEPHNSLRPMRPQLGVLQASTNFDRQRVERPFSMSSIEFHEERPIASDPSPLHEKKRGLLRKRTLPQNLTSPPPPASRPLPVEPRRKLSKRKI</sequence>
<dbReference type="Proteomes" id="UP000076798">
    <property type="component" value="Unassembled WGS sequence"/>
</dbReference>